<name>A0ACD3AAI2_9AGAR</name>
<reference evidence="1 2" key="1">
    <citation type="journal article" date="2019" name="Nat. Ecol. Evol.">
        <title>Megaphylogeny resolves global patterns of mushroom evolution.</title>
        <authorList>
            <person name="Varga T."/>
            <person name="Krizsan K."/>
            <person name="Foldi C."/>
            <person name="Dima B."/>
            <person name="Sanchez-Garcia M."/>
            <person name="Sanchez-Ramirez S."/>
            <person name="Szollosi G.J."/>
            <person name="Szarkandi J.G."/>
            <person name="Papp V."/>
            <person name="Albert L."/>
            <person name="Andreopoulos W."/>
            <person name="Angelini C."/>
            <person name="Antonin V."/>
            <person name="Barry K.W."/>
            <person name="Bougher N.L."/>
            <person name="Buchanan P."/>
            <person name="Buyck B."/>
            <person name="Bense V."/>
            <person name="Catcheside P."/>
            <person name="Chovatia M."/>
            <person name="Cooper J."/>
            <person name="Damon W."/>
            <person name="Desjardin D."/>
            <person name="Finy P."/>
            <person name="Geml J."/>
            <person name="Haridas S."/>
            <person name="Hughes K."/>
            <person name="Justo A."/>
            <person name="Karasinski D."/>
            <person name="Kautmanova I."/>
            <person name="Kiss B."/>
            <person name="Kocsube S."/>
            <person name="Kotiranta H."/>
            <person name="LaButti K.M."/>
            <person name="Lechner B.E."/>
            <person name="Liimatainen K."/>
            <person name="Lipzen A."/>
            <person name="Lukacs Z."/>
            <person name="Mihaltcheva S."/>
            <person name="Morgado L.N."/>
            <person name="Niskanen T."/>
            <person name="Noordeloos M.E."/>
            <person name="Ohm R.A."/>
            <person name="Ortiz-Santana B."/>
            <person name="Ovrebo C."/>
            <person name="Racz N."/>
            <person name="Riley R."/>
            <person name="Savchenko A."/>
            <person name="Shiryaev A."/>
            <person name="Soop K."/>
            <person name="Spirin V."/>
            <person name="Szebenyi C."/>
            <person name="Tomsovsky M."/>
            <person name="Tulloss R.E."/>
            <person name="Uehling J."/>
            <person name="Grigoriev I.V."/>
            <person name="Vagvolgyi C."/>
            <person name="Papp T."/>
            <person name="Martin F.M."/>
            <person name="Miettinen O."/>
            <person name="Hibbett D.S."/>
            <person name="Nagy L.G."/>
        </authorList>
    </citation>
    <scope>NUCLEOTIDE SEQUENCE [LARGE SCALE GENOMIC DNA]</scope>
    <source>
        <strain evidence="1 2">NL-1719</strain>
    </source>
</reference>
<dbReference type="EMBL" id="ML208625">
    <property type="protein sequence ID" value="TFK61837.1"/>
    <property type="molecule type" value="Genomic_DNA"/>
</dbReference>
<dbReference type="Proteomes" id="UP000308600">
    <property type="component" value="Unassembled WGS sequence"/>
</dbReference>
<keyword evidence="2" id="KW-1185">Reference proteome</keyword>
<protein>
    <submittedName>
        <fullName evidence="1">Uncharacterized protein</fullName>
    </submittedName>
</protein>
<proteinExistence type="predicted"/>
<organism evidence="1 2">
    <name type="scientific">Pluteus cervinus</name>
    <dbReference type="NCBI Taxonomy" id="181527"/>
    <lineage>
        <taxon>Eukaryota</taxon>
        <taxon>Fungi</taxon>
        <taxon>Dikarya</taxon>
        <taxon>Basidiomycota</taxon>
        <taxon>Agaricomycotina</taxon>
        <taxon>Agaricomycetes</taxon>
        <taxon>Agaricomycetidae</taxon>
        <taxon>Agaricales</taxon>
        <taxon>Pluteineae</taxon>
        <taxon>Pluteaceae</taxon>
        <taxon>Pluteus</taxon>
    </lineage>
</organism>
<gene>
    <name evidence="1" type="ORF">BDN72DRAFT_964947</name>
</gene>
<evidence type="ECO:0000313" key="2">
    <source>
        <dbReference type="Proteomes" id="UP000308600"/>
    </source>
</evidence>
<evidence type="ECO:0000313" key="1">
    <source>
        <dbReference type="EMBL" id="TFK61837.1"/>
    </source>
</evidence>
<sequence>MTGQLQPISYLSSRSYMGHRLCRPNRLAQKLDQTQGGATVRVGLNSGLSDGVQSWYISTEHDGAEWAIGVDLVYAAPPGDAEILPPIRLHSLIFQPIAEAARWSFPDPILTK</sequence>
<accession>A0ACD3AAI2</accession>